<dbReference type="EMBL" id="JARBHA010000010">
    <property type="protein sequence ID" value="KAJ9689812.1"/>
    <property type="molecule type" value="Genomic_DNA"/>
</dbReference>
<sequence length="653" mass="72977">MEDEDADDELNRKLYIDMMNRDEEEVIKICKNIPEGPLHIMTTHDDTVLQMATYARQADLVLKLLEDLPEAHLSGLIHQNDTGNTTLHDAATSDSTLPAAKEMMAKAPQLLSLTNNHGETPIFRAARYGKNKIFNFLAGDVDKICGNNLEGYLAYIQRRDKTTILHISVLTENFDLAESIARRYKHLINLKDGDGMTALQLLACNPSAFKSGSEHGFLKQLLFSCVSTKEESTVGGEDQVQQAACKPISFISDFVRKEKARYESALKLAKLLILRDTSWKATKARQNRSKPKTHRYSPSTPSSDEKGRRNPSFSSLSPGHEEKEEGLTGLSQESSKSPFNESGGEGEVDGSPENDMTPIMRTGEIPLFLATRSGIQEIVKEILAVHPQAFEHIKRRGKNILHFAIKYCQIEIFNLVMMRGIPYCICLGKKRSDYVPEKIQSPALQLQKELILFERVKEVSADYFTKHLNEQKHTPEGLFAPRIVVAAFIATVAFAAAYTIPGGPNQNTGFPLLLYQPFFVIFTLSDAVSLTFALTSVNSLPQRLMLGFTFLILSASMMMVAFAATIVLMIHNKERWTKIVLYSVAFLPVTVFAISYSPLYLSLLEACKYPVKLTVKACPRCNYVRLKPLITGMFKHKDAQANSSSTNPHKSQV</sequence>
<feature type="transmembrane region" description="Helical" evidence="2">
    <location>
        <begin position="479"/>
        <end position="500"/>
    </location>
</feature>
<gene>
    <name evidence="4" type="ORF">PVL29_012470</name>
</gene>
<dbReference type="PANTHER" id="PTHR24177:SF314">
    <property type="entry name" value="PROTEIN ACCELERATED CELL DEATH 6-LIKE ISOFORM X1"/>
    <property type="match status" value="1"/>
</dbReference>
<evidence type="ECO:0000259" key="3">
    <source>
        <dbReference type="Pfam" id="PF13962"/>
    </source>
</evidence>
<comment type="caution">
    <text evidence="4">The sequence shown here is derived from an EMBL/GenBank/DDBJ whole genome shotgun (WGS) entry which is preliminary data.</text>
</comment>
<dbReference type="PANTHER" id="PTHR24177">
    <property type="entry name" value="CASKIN"/>
    <property type="match status" value="1"/>
</dbReference>
<keyword evidence="2" id="KW-1133">Transmembrane helix</keyword>
<evidence type="ECO:0000313" key="4">
    <source>
        <dbReference type="EMBL" id="KAJ9689812.1"/>
    </source>
</evidence>
<evidence type="ECO:0000256" key="1">
    <source>
        <dbReference type="SAM" id="MobiDB-lite"/>
    </source>
</evidence>
<evidence type="ECO:0000313" key="5">
    <source>
        <dbReference type="Proteomes" id="UP001168098"/>
    </source>
</evidence>
<dbReference type="SUPFAM" id="SSF48403">
    <property type="entry name" value="Ankyrin repeat"/>
    <property type="match status" value="1"/>
</dbReference>
<dbReference type="AlphaFoldDB" id="A0AA39DPT5"/>
<dbReference type="GO" id="GO:0016020">
    <property type="term" value="C:membrane"/>
    <property type="evidence" value="ECO:0007669"/>
    <property type="project" value="TreeGrafter"/>
</dbReference>
<evidence type="ECO:0000256" key="2">
    <source>
        <dbReference type="SAM" id="Phobius"/>
    </source>
</evidence>
<dbReference type="InterPro" id="IPR026961">
    <property type="entry name" value="PGG_dom"/>
</dbReference>
<keyword evidence="2" id="KW-0472">Membrane</keyword>
<dbReference type="SMART" id="SM00248">
    <property type="entry name" value="ANK"/>
    <property type="match status" value="6"/>
</dbReference>
<feature type="domain" description="PGG" evidence="3">
    <location>
        <begin position="483"/>
        <end position="568"/>
    </location>
</feature>
<dbReference type="InterPro" id="IPR036770">
    <property type="entry name" value="Ankyrin_rpt-contain_sf"/>
</dbReference>
<feature type="transmembrane region" description="Helical" evidence="2">
    <location>
        <begin position="580"/>
        <end position="601"/>
    </location>
</feature>
<accession>A0AA39DPT5</accession>
<organism evidence="4 5">
    <name type="scientific">Vitis rotundifolia</name>
    <name type="common">Muscadine grape</name>
    <dbReference type="NCBI Taxonomy" id="103349"/>
    <lineage>
        <taxon>Eukaryota</taxon>
        <taxon>Viridiplantae</taxon>
        <taxon>Streptophyta</taxon>
        <taxon>Embryophyta</taxon>
        <taxon>Tracheophyta</taxon>
        <taxon>Spermatophyta</taxon>
        <taxon>Magnoliopsida</taxon>
        <taxon>eudicotyledons</taxon>
        <taxon>Gunneridae</taxon>
        <taxon>Pentapetalae</taxon>
        <taxon>rosids</taxon>
        <taxon>Vitales</taxon>
        <taxon>Vitaceae</taxon>
        <taxon>Viteae</taxon>
        <taxon>Vitis</taxon>
    </lineage>
</organism>
<dbReference type="Proteomes" id="UP001168098">
    <property type="component" value="Unassembled WGS sequence"/>
</dbReference>
<protein>
    <recommendedName>
        <fullName evidence="3">PGG domain-containing protein</fullName>
    </recommendedName>
</protein>
<name>A0AA39DPT5_VITRO</name>
<feature type="compositionally biased region" description="Polar residues" evidence="1">
    <location>
        <begin position="329"/>
        <end position="340"/>
    </location>
</feature>
<feature type="transmembrane region" description="Helical" evidence="2">
    <location>
        <begin position="546"/>
        <end position="568"/>
    </location>
</feature>
<dbReference type="Pfam" id="PF13962">
    <property type="entry name" value="PGG"/>
    <property type="match status" value="1"/>
</dbReference>
<dbReference type="Gene3D" id="1.25.40.20">
    <property type="entry name" value="Ankyrin repeat-containing domain"/>
    <property type="match status" value="1"/>
</dbReference>
<keyword evidence="2" id="KW-0812">Transmembrane</keyword>
<dbReference type="InterPro" id="IPR002110">
    <property type="entry name" value="Ankyrin_rpt"/>
</dbReference>
<feature type="compositionally biased region" description="Basic residues" evidence="1">
    <location>
        <begin position="282"/>
        <end position="295"/>
    </location>
</feature>
<reference evidence="4 5" key="1">
    <citation type="journal article" date="2023" name="BMC Biotechnol.">
        <title>Vitis rotundifolia cv Carlos genome sequencing.</title>
        <authorList>
            <person name="Huff M."/>
            <person name="Hulse-Kemp A."/>
            <person name="Scheffler B."/>
            <person name="Youngblood R."/>
            <person name="Simpson S."/>
            <person name="Babiker E."/>
            <person name="Staton M."/>
        </authorList>
    </citation>
    <scope>NUCLEOTIDE SEQUENCE [LARGE SCALE GENOMIC DNA]</scope>
    <source>
        <tissue evidence="4">Leaf</tissue>
    </source>
</reference>
<feature type="transmembrane region" description="Helical" evidence="2">
    <location>
        <begin position="512"/>
        <end position="534"/>
    </location>
</feature>
<feature type="region of interest" description="Disordered" evidence="1">
    <location>
        <begin position="282"/>
        <end position="357"/>
    </location>
</feature>
<proteinExistence type="predicted"/>
<keyword evidence="5" id="KW-1185">Reference proteome</keyword>